<keyword evidence="2" id="KW-1185">Reference proteome</keyword>
<reference evidence="1" key="1">
    <citation type="submission" date="2020-03" db="EMBL/GenBank/DDBJ databases">
        <authorList>
            <person name="Weist P."/>
        </authorList>
    </citation>
    <scope>NUCLEOTIDE SEQUENCE</scope>
</reference>
<comment type="caution">
    <text evidence="1">The sequence shown here is derived from an EMBL/GenBank/DDBJ whole genome shotgun (WGS) entry which is preliminary data.</text>
</comment>
<dbReference type="EMBL" id="CADEAL010002335">
    <property type="protein sequence ID" value="CAB1439806.1"/>
    <property type="molecule type" value="Genomic_DNA"/>
</dbReference>
<dbReference type="AlphaFoldDB" id="A0A9N7YTY9"/>
<protein>
    <submittedName>
        <fullName evidence="1">Uncharacterized protein</fullName>
    </submittedName>
</protein>
<name>A0A9N7YTY9_PLEPL</name>
<organism evidence="1 2">
    <name type="scientific">Pleuronectes platessa</name>
    <name type="common">European plaice</name>
    <dbReference type="NCBI Taxonomy" id="8262"/>
    <lineage>
        <taxon>Eukaryota</taxon>
        <taxon>Metazoa</taxon>
        <taxon>Chordata</taxon>
        <taxon>Craniata</taxon>
        <taxon>Vertebrata</taxon>
        <taxon>Euteleostomi</taxon>
        <taxon>Actinopterygii</taxon>
        <taxon>Neopterygii</taxon>
        <taxon>Teleostei</taxon>
        <taxon>Neoteleostei</taxon>
        <taxon>Acanthomorphata</taxon>
        <taxon>Carangaria</taxon>
        <taxon>Pleuronectiformes</taxon>
        <taxon>Pleuronectoidei</taxon>
        <taxon>Pleuronectidae</taxon>
        <taxon>Pleuronectes</taxon>
    </lineage>
</organism>
<sequence>MEEQEEEEEEEETYEMATDFLAQEKAQQRTDYLVDTAHLCNREQLQKSFHVFLRAPDKSRAATVCGAVCISKTPLRLSISPKMEGRTLQLVTPESFEACGIRIGDREHPSSFLPLCQPRARQLL</sequence>
<dbReference type="Proteomes" id="UP001153269">
    <property type="component" value="Unassembled WGS sequence"/>
</dbReference>
<evidence type="ECO:0000313" key="1">
    <source>
        <dbReference type="EMBL" id="CAB1439806.1"/>
    </source>
</evidence>
<proteinExistence type="predicted"/>
<accession>A0A9N7YTY9</accession>
<gene>
    <name evidence="1" type="ORF">PLEPLA_LOCUS27574</name>
</gene>
<evidence type="ECO:0000313" key="2">
    <source>
        <dbReference type="Proteomes" id="UP001153269"/>
    </source>
</evidence>